<evidence type="ECO:0000256" key="1">
    <source>
        <dbReference type="SAM" id="Coils"/>
    </source>
</evidence>
<feature type="coiled-coil region" evidence="1">
    <location>
        <begin position="2"/>
        <end position="29"/>
    </location>
</feature>
<name>A0A0U4FQ54_9BACI</name>
<evidence type="ECO:0000256" key="2">
    <source>
        <dbReference type="SAM" id="MobiDB-lite"/>
    </source>
</evidence>
<dbReference type="InterPro" id="IPR035218">
    <property type="entry name" value="DUF5327"/>
</dbReference>
<gene>
    <name evidence="3" type="ORF">AOX59_15460</name>
</gene>
<organism evidence="3 4">
    <name type="scientific">Lentibacillus amyloliquefaciens</name>
    <dbReference type="NCBI Taxonomy" id="1472767"/>
    <lineage>
        <taxon>Bacteria</taxon>
        <taxon>Bacillati</taxon>
        <taxon>Bacillota</taxon>
        <taxon>Bacilli</taxon>
        <taxon>Bacillales</taxon>
        <taxon>Bacillaceae</taxon>
        <taxon>Lentibacillus</taxon>
    </lineage>
</organism>
<dbReference type="KEGG" id="lao:AOX59_15460"/>
<evidence type="ECO:0000313" key="4">
    <source>
        <dbReference type="Proteomes" id="UP000050331"/>
    </source>
</evidence>
<dbReference type="OrthoDB" id="2692029at2"/>
<keyword evidence="1" id="KW-0175">Coiled coil</keyword>
<protein>
    <recommendedName>
        <fullName evidence="5">YwdI family protein</fullName>
    </recommendedName>
</protein>
<dbReference type="EMBL" id="CP013862">
    <property type="protein sequence ID" value="ALX49844.1"/>
    <property type="molecule type" value="Genomic_DNA"/>
</dbReference>
<keyword evidence="4" id="KW-1185">Reference proteome</keyword>
<dbReference type="AlphaFoldDB" id="A0A0U4FQ54"/>
<evidence type="ECO:0008006" key="5">
    <source>
        <dbReference type="Google" id="ProtNLM"/>
    </source>
</evidence>
<evidence type="ECO:0000313" key="3">
    <source>
        <dbReference type="EMBL" id="ALX49844.1"/>
    </source>
</evidence>
<dbReference type="Proteomes" id="UP000050331">
    <property type="component" value="Chromosome"/>
</dbReference>
<proteinExistence type="predicted"/>
<dbReference type="RefSeq" id="WP_068446796.1">
    <property type="nucleotide sequence ID" value="NZ_CP013862.1"/>
</dbReference>
<feature type="region of interest" description="Disordered" evidence="2">
    <location>
        <begin position="69"/>
        <end position="95"/>
    </location>
</feature>
<accession>A0A0U4FQ54</accession>
<reference evidence="3 4" key="1">
    <citation type="submission" date="2016-01" db="EMBL/GenBank/DDBJ databases">
        <title>Complete genome sequence of strain Lentibacillus amyloliquefaciens LAM0015T isolated from saline sediment.</title>
        <authorList>
            <person name="Wang J.-L."/>
            <person name="He M.-X."/>
        </authorList>
    </citation>
    <scope>NUCLEOTIDE SEQUENCE [LARGE SCALE GENOMIC DNA]</scope>
    <source>
        <strain evidence="3 4">LAM0015</strain>
    </source>
</reference>
<sequence length="95" mass="10411">MAVSTDKVLQKMKRELAEAQESSADQAAMKQHIANIQLLCELLMEEESSFGKESARDITSEEMKAMMGEKTVAKASNTAHTTDHDGANGDSLFDF</sequence>
<dbReference type="Pfam" id="PF17261">
    <property type="entry name" value="DUF5327"/>
    <property type="match status" value="1"/>
</dbReference>